<evidence type="ECO:0000256" key="1">
    <source>
        <dbReference type="SAM" id="SignalP"/>
    </source>
</evidence>
<dbReference type="SUPFAM" id="SSF50952">
    <property type="entry name" value="Soluble quinoprotein glucose dehydrogenase"/>
    <property type="match status" value="1"/>
</dbReference>
<keyword evidence="1" id="KW-0732">Signal</keyword>
<dbReference type="AlphaFoldDB" id="A0A521DDQ5"/>
<dbReference type="InterPro" id="IPR012938">
    <property type="entry name" value="Glc/Sorbosone_DH"/>
</dbReference>
<reference evidence="4 5" key="1">
    <citation type="submission" date="2017-05" db="EMBL/GenBank/DDBJ databases">
        <authorList>
            <person name="Varghese N."/>
            <person name="Submissions S."/>
        </authorList>
    </citation>
    <scope>NUCLEOTIDE SEQUENCE [LARGE SCALE GENOMIC DNA]</scope>
    <source>
        <strain evidence="4 5">DSM 21985</strain>
    </source>
</reference>
<gene>
    <name evidence="4" type="ORF">SAMN06265219_10889</name>
</gene>
<dbReference type="Pfam" id="PF07995">
    <property type="entry name" value="GSDH"/>
    <property type="match status" value="1"/>
</dbReference>
<evidence type="ECO:0000313" key="4">
    <source>
        <dbReference type="EMBL" id="SMO69934.1"/>
    </source>
</evidence>
<dbReference type="PANTHER" id="PTHR19328:SF75">
    <property type="entry name" value="ALDOSE SUGAR DEHYDROGENASE YLII"/>
    <property type="match status" value="1"/>
</dbReference>
<proteinExistence type="predicted"/>
<dbReference type="NCBIfam" id="TIGR04183">
    <property type="entry name" value="Por_Secre_tail"/>
    <property type="match status" value="1"/>
</dbReference>
<accession>A0A521DDQ5</accession>
<dbReference type="InterPro" id="IPR011041">
    <property type="entry name" value="Quinoprot_gluc/sorb_DH_b-prop"/>
</dbReference>
<feature type="chain" id="PRO_5021970528" evidence="1">
    <location>
        <begin position="23"/>
        <end position="477"/>
    </location>
</feature>
<sequence length="477" mass="52789">MKRLYYFLFVVIFALISVNASAQFEVVNAYPNLSFNAPIDYQYAMESDSRVFVAERSGQIVFFENSSGASETTEFLDISDQVETTGEGGLLGFAFHPDYENNLYVYVYYTAADPFRSVVSRFEVPEAGGAADEGTEQVLLEVDQPYTNHNAGQIRFGPDGYLYIALGDGGSGGDPEDNGEDRTTLLGSILRIDVDETEGDLNYGIPADNPFVDNSEGYREEIYAYGLRNPYRFSFDAETGELWVGDVGQSTREEIDVVEKGLNYGWNTMEGSLCYEPSDGCETEGRELPVYEYGRSEGGSITGGFVYRGEDIPDLYGRYVYGDFVSGNLWSLAWDGETASDNQLIDNLGGGLLIMFGEDQNQELYFGGFDGNIYTFESLATSTEQNSQGPNAIKLQQNYPNPFNPSTEITYQLPNVAEVDLRVYNMLGQEVAVLANGQRQAGPHTVRFDGAGLSSGLYIYRLRAGQTALTRKMTLMK</sequence>
<dbReference type="InterPro" id="IPR026444">
    <property type="entry name" value="Secre_tail"/>
</dbReference>
<evidence type="ECO:0000313" key="5">
    <source>
        <dbReference type="Proteomes" id="UP000317557"/>
    </source>
</evidence>
<protein>
    <submittedName>
        <fullName evidence="4">Por secretion system C-terminal sorting domain-containing protein</fullName>
    </submittedName>
</protein>
<name>A0A521DDQ5_9BACT</name>
<dbReference type="InterPro" id="IPR011042">
    <property type="entry name" value="6-blade_b-propeller_TolB-like"/>
</dbReference>
<dbReference type="PANTHER" id="PTHR19328">
    <property type="entry name" value="HEDGEHOG-INTERACTING PROTEIN"/>
    <property type="match status" value="1"/>
</dbReference>
<dbReference type="Gene3D" id="2.120.10.30">
    <property type="entry name" value="TolB, C-terminal domain"/>
    <property type="match status" value="1"/>
</dbReference>
<dbReference type="Proteomes" id="UP000317557">
    <property type="component" value="Unassembled WGS sequence"/>
</dbReference>
<keyword evidence="5" id="KW-1185">Reference proteome</keyword>
<dbReference type="OrthoDB" id="9770043at2"/>
<organism evidence="4 5">
    <name type="scientific">Gracilimonas mengyeensis</name>
    <dbReference type="NCBI Taxonomy" id="1302730"/>
    <lineage>
        <taxon>Bacteria</taxon>
        <taxon>Pseudomonadati</taxon>
        <taxon>Balneolota</taxon>
        <taxon>Balneolia</taxon>
        <taxon>Balneolales</taxon>
        <taxon>Balneolaceae</taxon>
        <taxon>Gracilimonas</taxon>
    </lineage>
</organism>
<dbReference type="EMBL" id="FXTP01000008">
    <property type="protein sequence ID" value="SMO69934.1"/>
    <property type="molecule type" value="Genomic_DNA"/>
</dbReference>
<evidence type="ECO:0000259" key="2">
    <source>
        <dbReference type="Pfam" id="PF07995"/>
    </source>
</evidence>
<evidence type="ECO:0000259" key="3">
    <source>
        <dbReference type="Pfam" id="PF18962"/>
    </source>
</evidence>
<dbReference type="Pfam" id="PF18962">
    <property type="entry name" value="Por_Secre_tail"/>
    <property type="match status" value="1"/>
</dbReference>
<feature type="signal peptide" evidence="1">
    <location>
        <begin position="1"/>
        <end position="22"/>
    </location>
</feature>
<dbReference type="RefSeq" id="WP_142454553.1">
    <property type="nucleotide sequence ID" value="NZ_FXTP01000008.1"/>
</dbReference>
<dbReference type="Gene3D" id="2.60.40.4070">
    <property type="match status" value="1"/>
</dbReference>
<feature type="domain" description="Glucose/Sorbosone dehydrogenase" evidence="2">
    <location>
        <begin position="43"/>
        <end position="346"/>
    </location>
</feature>
<feature type="domain" description="Secretion system C-terminal sorting" evidence="3">
    <location>
        <begin position="399"/>
        <end position="473"/>
    </location>
</feature>